<keyword evidence="5" id="KW-0598">Phosphotransferase system</keyword>
<reference evidence="7" key="1">
    <citation type="submission" date="2024-05" db="EMBL/GenBank/DDBJ databases">
        <title>Whole genome shotgun sequence of Streptomyces hygroscopicus NBRC 113678.</title>
        <authorList>
            <person name="Komaki H."/>
            <person name="Tamura T."/>
        </authorList>
    </citation>
    <scope>NUCLEOTIDE SEQUENCE</scope>
    <source>
        <strain evidence="7">N11-34</strain>
    </source>
</reference>
<comment type="subcellular location">
    <subcellularLocation>
        <location evidence="2">Cytoplasm</location>
    </subcellularLocation>
</comment>
<evidence type="ECO:0000256" key="1">
    <source>
        <dbReference type="ARBA" id="ARBA00003681"/>
    </source>
</evidence>
<dbReference type="InterPro" id="IPR001020">
    <property type="entry name" value="PTS_HPr_His_P_site"/>
</dbReference>
<dbReference type="CDD" id="cd00367">
    <property type="entry name" value="PTS-HPr_like"/>
    <property type="match status" value="1"/>
</dbReference>
<organism evidence="7 8">
    <name type="scientific">Streptomyces hygroscopicus</name>
    <dbReference type="NCBI Taxonomy" id="1912"/>
    <lineage>
        <taxon>Bacteria</taxon>
        <taxon>Bacillati</taxon>
        <taxon>Actinomycetota</taxon>
        <taxon>Actinomycetes</taxon>
        <taxon>Kitasatosporales</taxon>
        <taxon>Streptomycetaceae</taxon>
        <taxon>Streptomyces</taxon>
        <taxon>Streptomyces violaceusniger group</taxon>
    </lineage>
</organism>
<dbReference type="PROSITE" id="PS51350">
    <property type="entry name" value="PTS_HPR_DOM"/>
    <property type="match status" value="1"/>
</dbReference>
<dbReference type="InterPro" id="IPR035895">
    <property type="entry name" value="HPr-like_sf"/>
</dbReference>
<evidence type="ECO:0000313" key="7">
    <source>
        <dbReference type="EMBL" id="GHJ31884.1"/>
    </source>
</evidence>
<dbReference type="Gene3D" id="3.30.1340.10">
    <property type="entry name" value="HPr-like"/>
    <property type="match status" value="1"/>
</dbReference>
<dbReference type="EMBL" id="BNEK01000005">
    <property type="protein sequence ID" value="GHJ31884.1"/>
    <property type="molecule type" value="Genomic_DNA"/>
</dbReference>
<proteinExistence type="predicted"/>
<dbReference type="SUPFAM" id="SSF55594">
    <property type="entry name" value="HPr-like"/>
    <property type="match status" value="1"/>
</dbReference>
<evidence type="ECO:0000313" key="8">
    <source>
        <dbReference type="Proteomes" id="UP001054854"/>
    </source>
</evidence>
<name>A0ABQ3U8F1_STRHY</name>
<feature type="domain" description="HPr" evidence="6">
    <location>
        <begin position="63"/>
        <end position="151"/>
    </location>
</feature>
<evidence type="ECO:0000256" key="5">
    <source>
        <dbReference type="ARBA" id="ARBA00022683"/>
    </source>
</evidence>
<evidence type="ECO:0000256" key="4">
    <source>
        <dbReference type="ARBA" id="ARBA00022490"/>
    </source>
</evidence>
<dbReference type="InterPro" id="IPR050399">
    <property type="entry name" value="HPr"/>
</dbReference>
<dbReference type="Proteomes" id="UP001054854">
    <property type="component" value="Unassembled WGS sequence"/>
</dbReference>
<dbReference type="PROSITE" id="PS00369">
    <property type="entry name" value="PTS_HPR_HIS"/>
    <property type="match status" value="1"/>
</dbReference>
<dbReference type="InterPro" id="IPR000032">
    <property type="entry name" value="HPr-like"/>
</dbReference>
<evidence type="ECO:0000256" key="3">
    <source>
        <dbReference type="ARBA" id="ARBA00020422"/>
    </source>
</evidence>
<evidence type="ECO:0000256" key="2">
    <source>
        <dbReference type="ARBA" id="ARBA00004496"/>
    </source>
</evidence>
<dbReference type="PANTHER" id="PTHR33705">
    <property type="entry name" value="PHOSPHOCARRIER PROTEIN HPR"/>
    <property type="match status" value="1"/>
</dbReference>
<comment type="function">
    <text evidence="1">General (non sugar-specific) component of the phosphoenolpyruvate-dependent sugar phosphotransferase system (sugar PTS). This major carbohydrate active-transport system catalyzes the phosphorylation of incoming sugar substrates concomitantly with their translocation across the cell membrane. The phosphoryl group from phosphoenolpyruvate (PEP) is transferred to the phosphoryl carrier protein HPr by enzyme I. Phospho-HPr then transfers it to the PTS EIIA domain.</text>
</comment>
<keyword evidence="8" id="KW-1185">Reference proteome</keyword>
<accession>A0ABQ3U8F1</accession>
<dbReference type="NCBIfam" id="TIGR01003">
    <property type="entry name" value="PTS_HPr_family"/>
    <property type="match status" value="1"/>
</dbReference>
<evidence type="ECO:0000259" key="6">
    <source>
        <dbReference type="PROSITE" id="PS51350"/>
    </source>
</evidence>
<dbReference type="Pfam" id="PF00381">
    <property type="entry name" value="PTS-HPr"/>
    <property type="match status" value="1"/>
</dbReference>
<comment type="caution">
    <text evidence="7">The sequence shown here is derived from an EMBL/GenBank/DDBJ whole genome shotgun (WGS) entry which is preliminary data.</text>
</comment>
<keyword evidence="4" id="KW-0963">Cytoplasm</keyword>
<dbReference type="PRINTS" id="PR00107">
    <property type="entry name" value="PHOSPHOCPHPR"/>
</dbReference>
<gene>
    <name evidence="7" type="ORF">TPA0910_63170</name>
</gene>
<dbReference type="PANTHER" id="PTHR33705:SF2">
    <property type="entry name" value="PHOSPHOCARRIER PROTEIN NPR"/>
    <property type="match status" value="1"/>
</dbReference>
<protein>
    <recommendedName>
        <fullName evidence="3">Phosphocarrier protein HPr</fullName>
    </recommendedName>
</protein>
<sequence length="155" mass="15847">MGPRVRARAVRMMDTLASGPGVGGGSVSGRSGHARAYSDMARVHTDTVCFGLDNSTHLKGNTMAERRVTIGWAEGLHARPASIFVRAATAAGVPITIAKADGTPVNAASMLAVLGLGAQGGEEVVLASDADDAEVALDRLAKLVAEGLEELPETV</sequence>